<gene>
    <name evidence="3" type="ORF">Fcan01_08507</name>
</gene>
<protein>
    <submittedName>
        <fullName evidence="3">Uncharacterized protein</fullName>
    </submittedName>
</protein>
<feature type="signal peptide" evidence="2">
    <location>
        <begin position="1"/>
        <end position="22"/>
    </location>
</feature>
<keyword evidence="4" id="KW-1185">Reference proteome</keyword>
<reference evidence="3 4" key="1">
    <citation type="submission" date="2015-12" db="EMBL/GenBank/DDBJ databases">
        <title>The genome of Folsomia candida.</title>
        <authorList>
            <person name="Faddeeva A."/>
            <person name="Derks M.F."/>
            <person name="Anvar Y."/>
            <person name="Smit S."/>
            <person name="Van Straalen N."/>
            <person name="Roelofs D."/>
        </authorList>
    </citation>
    <scope>NUCLEOTIDE SEQUENCE [LARGE SCALE GENOMIC DNA]</scope>
    <source>
        <strain evidence="3 4">VU population</strain>
        <tissue evidence="3">Whole body</tissue>
    </source>
</reference>
<keyword evidence="1" id="KW-0812">Transmembrane</keyword>
<dbReference type="AlphaFoldDB" id="A0A226ELB9"/>
<proteinExistence type="predicted"/>
<comment type="caution">
    <text evidence="3">The sequence shown here is derived from an EMBL/GenBank/DDBJ whole genome shotgun (WGS) entry which is preliminary data.</text>
</comment>
<feature type="transmembrane region" description="Helical" evidence="1">
    <location>
        <begin position="424"/>
        <end position="442"/>
    </location>
</feature>
<evidence type="ECO:0000313" key="4">
    <source>
        <dbReference type="Proteomes" id="UP000198287"/>
    </source>
</evidence>
<keyword evidence="2" id="KW-0732">Signal</keyword>
<dbReference type="Proteomes" id="UP000198287">
    <property type="component" value="Unassembled WGS sequence"/>
</dbReference>
<keyword evidence="1" id="KW-0472">Membrane</keyword>
<feature type="transmembrane region" description="Helical" evidence="1">
    <location>
        <begin position="462"/>
        <end position="483"/>
    </location>
</feature>
<organism evidence="3 4">
    <name type="scientific">Folsomia candida</name>
    <name type="common">Springtail</name>
    <dbReference type="NCBI Taxonomy" id="158441"/>
    <lineage>
        <taxon>Eukaryota</taxon>
        <taxon>Metazoa</taxon>
        <taxon>Ecdysozoa</taxon>
        <taxon>Arthropoda</taxon>
        <taxon>Hexapoda</taxon>
        <taxon>Collembola</taxon>
        <taxon>Entomobryomorpha</taxon>
        <taxon>Isotomoidea</taxon>
        <taxon>Isotomidae</taxon>
        <taxon>Proisotominae</taxon>
        <taxon>Folsomia</taxon>
    </lineage>
</organism>
<feature type="transmembrane region" description="Helical" evidence="1">
    <location>
        <begin position="387"/>
        <end position="412"/>
    </location>
</feature>
<dbReference type="EMBL" id="LNIX01000003">
    <property type="protein sequence ID" value="OXA58259.1"/>
    <property type="molecule type" value="Genomic_DNA"/>
</dbReference>
<dbReference type="Gene3D" id="1.10.287.70">
    <property type="match status" value="1"/>
</dbReference>
<sequence length="579" mass="67119">MVEAILLVRILILGIAICMCDTEILLQEEALHFESNTCPQAVTPRKAKGKKIDHYPSKLHSLGRQSPSPTTLSTSLEQFSYNFKDTYINLINQLERSDFSDDAVYSICHNVPVHLFSNLDIMDTFPYGKRFYHTHTKYILRIAIILLIPIWSSTQQIFEGPNTLISPIDKTSKIVTTHFREIIYIFLNSNHKTFAKKFTPVLSYGLIENENVIPSDTFIIGLSSSLEILEMWYVCKQCDYLRYHFHQMGSFLPDIFRPKVLEIHKEGLNYIWKLTQHEIGYDPASSPLLQEIDLQTIAFSSSSEEDLLTKLLLQLVLTKSGTTSRWLNVTRLPYGRDSYPQIVVRQNSYPNPFFHHVIFDMDSFNFITCNGFSKGLDFNAYINPFDVWIWTTLTFFMVAAPLLGCFVLRYVIKGPKLSKEKAKIFAFRLAEAMTFAILSQFYWRVNRDHKVYKTRSSKQFKFLFRVIFGTFLLNCIVLVNYYIGLGITNLTAQKPQVLKWHHIENIHNSTILISFTGEKSLKTALEKMFNQSHQNSERYEEYTDLGVDLMHALYDCHNSKLKWCLCFTSSSRPPSNPIF</sequence>
<accession>A0A226ELB9</accession>
<feature type="chain" id="PRO_5013008349" evidence="2">
    <location>
        <begin position="23"/>
        <end position="579"/>
    </location>
</feature>
<evidence type="ECO:0000313" key="3">
    <source>
        <dbReference type="EMBL" id="OXA58259.1"/>
    </source>
</evidence>
<evidence type="ECO:0000256" key="2">
    <source>
        <dbReference type="SAM" id="SignalP"/>
    </source>
</evidence>
<keyword evidence="1" id="KW-1133">Transmembrane helix</keyword>
<name>A0A226ELB9_FOLCA</name>
<evidence type="ECO:0000256" key="1">
    <source>
        <dbReference type="SAM" id="Phobius"/>
    </source>
</evidence>